<evidence type="ECO:0000256" key="5">
    <source>
        <dbReference type="SAM" id="MobiDB-lite"/>
    </source>
</evidence>
<keyword evidence="7" id="KW-1185">Reference proteome</keyword>
<keyword evidence="4" id="KW-0460">Magnesium</keyword>
<dbReference type="RefSeq" id="WP_090311706.1">
    <property type="nucleotide sequence ID" value="NZ_FNFE01000008.1"/>
</dbReference>
<dbReference type="SUPFAM" id="SSF56784">
    <property type="entry name" value="HAD-like"/>
    <property type="match status" value="1"/>
</dbReference>
<proteinExistence type="inferred from homology"/>
<dbReference type="InterPro" id="IPR023214">
    <property type="entry name" value="HAD_sf"/>
</dbReference>
<accession>A0A1G9FZ19</accession>
<evidence type="ECO:0000256" key="2">
    <source>
        <dbReference type="ARBA" id="ARBA00008770"/>
    </source>
</evidence>
<feature type="compositionally biased region" description="Basic and acidic residues" evidence="5">
    <location>
        <begin position="269"/>
        <end position="281"/>
    </location>
</feature>
<organism evidence="6 7">
    <name type="scientific">Natronorubrum texcoconense</name>
    <dbReference type="NCBI Taxonomy" id="1095776"/>
    <lineage>
        <taxon>Archaea</taxon>
        <taxon>Methanobacteriati</taxon>
        <taxon>Methanobacteriota</taxon>
        <taxon>Stenosarchaea group</taxon>
        <taxon>Halobacteria</taxon>
        <taxon>Halobacteriales</taxon>
        <taxon>Natrialbaceae</taxon>
        <taxon>Natronorubrum</taxon>
    </lineage>
</organism>
<dbReference type="EC" id="3.1.3.12" evidence="4"/>
<feature type="region of interest" description="Disordered" evidence="5">
    <location>
        <begin position="269"/>
        <end position="312"/>
    </location>
</feature>
<keyword evidence="4" id="KW-0479">Metal-binding</keyword>
<dbReference type="Proteomes" id="UP000198882">
    <property type="component" value="Unassembled WGS sequence"/>
</dbReference>
<evidence type="ECO:0000256" key="1">
    <source>
        <dbReference type="ARBA" id="ARBA00005199"/>
    </source>
</evidence>
<name>A0A1G9FZ19_9EURY</name>
<evidence type="ECO:0000313" key="6">
    <source>
        <dbReference type="EMBL" id="SDK93629.1"/>
    </source>
</evidence>
<dbReference type="UniPathway" id="UPA00299"/>
<comment type="cofactor">
    <cofactor evidence="4">
        <name>Mg(2+)</name>
        <dbReference type="ChEBI" id="CHEBI:18420"/>
    </cofactor>
</comment>
<dbReference type="Gene3D" id="3.30.70.1020">
    <property type="entry name" value="Trehalose-6-phosphate phosphatase related protein, domain 2"/>
    <property type="match status" value="1"/>
</dbReference>
<comment type="function">
    <text evidence="4">Removes the phosphate from trehalose 6-phosphate to produce free trehalose.</text>
</comment>
<dbReference type="OrthoDB" id="70105at2157"/>
<feature type="compositionally biased region" description="Polar residues" evidence="5">
    <location>
        <begin position="292"/>
        <end position="303"/>
    </location>
</feature>
<evidence type="ECO:0000256" key="4">
    <source>
        <dbReference type="RuleBase" id="RU361117"/>
    </source>
</evidence>
<evidence type="ECO:0000313" key="7">
    <source>
        <dbReference type="Proteomes" id="UP000198882"/>
    </source>
</evidence>
<evidence type="ECO:0000256" key="3">
    <source>
        <dbReference type="ARBA" id="ARBA00022801"/>
    </source>
</evidence>
<sequence length="312" mass="33380">MSDATPPQPMDEQRDRIRSRLAGASHLLCCLDFDGTLAPIVDDPDAAVPTAANEAAVATLAATSSVTTAIVSGRALADVRQRIDGPKTYAGNHGLELERGESVAVHPVARKRAAKIERVCTALETALEHVPNTRIENKRLTGTVHVRSVPPALRPIVEHLTTAVVDRFGGDVLEISTGKRILEIGPSIPWGKGNAVGLIDADMPPRTVPIYIGDDVTDESAFRTVEPKGIGIRVGDDEPSAASCRLDAPDDVATFLEWLGSVGVDSLERNRTRTRSPDGRSRTGIYSRPDTRSTAGTRSNADTTRIDEIRSS</sequence>
<dbReference type="GO" id="GO:0005992">
    <property type="term" value="P:trehalose biosynthetic process"/>
    <property type="evidence" value="ECO:0007669"/>
    <property type="project" value="UniProtKB-UniPathway"/>
</dbReference>
<dbReference type="GO" id="GO:0046872">
    <property type="term" value="F:metal ion binding"/>
    <property type="evidence" value="ECO:0007669"/>
    <property type="project" value="UniProtKB-KW"/>
</dbReference>
<dbReference type="PANTHER" id="PTHR43768:SF3">
    <property type="entry name" value="TREHALOSE 6-PHOSPHATE PHOSPHATASE"/>
    <property type="match status" value="1"/>
</dbReference>
<dbReference type="InterPro" id="IPR036412">
    <property type="entry name" value="HAD-like_sf"/>
</dbReference>
<dbReference type="Gene3D" id="3.40.50.1000">
    <property type="entry name" value="HAD superfamily/HAD-like"/>
    <property type="match status" value="1"/>
</dbReference>
<dbReference type="AlphaFoldDB" id="A0A1G9FZ19"/>
<protein>
    <recommendedName>
        <fullName evidence="4">Trehalose 6-phosphate phosphatase</fullName>
        <ecNumber evidence="4">3.1.3.12</ecNumber>
    </recommendedName>
</protein>
<keyword evidence="3 4" id="KW-0378">Hydrolase</keyword>
<dbReference type="Pfam" id="PF02358">
    <property type="entry name" value="Trehalose_PPase"/>
    <property type="match status" value="1"/>
</dbReference>
<dbReference type="PANTHER" id="PTHR43768">
    <property type="entry name" value="TREHALOSE 6-PHOSPHATE PHOSPHATASE"/>
    <property type="match status" value="1"/>
</dbReference>
<dbReference type="GO" id="GO:0004805">
    <property type="term" value="F:trehalose-phosphatase activity"/>
    <property type="evidence" value="ECO:0007669"/>
    <property type="project" value="UniProtKB-EC"/>
</dbReference>
<comment type="catalytic activity">
    <reaction evidence="4">
        <text>alpha,alpha-trehalose 6-phosphate + H2O = alpha,alpha-trehalose + phosphate</text>
        <dbReference type="Rhea" id="RHEA:23420"/>
        <dbReference type="ChEBI" id="CHEBI:15377"/>
        <dbReference type="ChEBI" id="CHEBI:16551"/>
        <dbReference type="ChEBI" id="CHEBI:43474"/>
        <dbReference type="ChEBI" id="CHEBI:58429"/>
        <dbReference type="EC" id="3.1.3.12"/>
    </reaction>
</comment>
<dbReference type="InterPro" id="IPR003337">
    <property type="entry name" value="Trehalose_PPase"/>
</dbReference>
<dbReference type="EMBL" id="FNFE01000008">
    <property type="protein sequence ID" value="SDK93629.1"/>
    <property type="molecule type" value="Genomic_DNA"/>
</dbReference>
<dbReference type="InterPro" id="IPR044651">
    <property type="entry name" value="OTSB-like"/>
</dbReference>
<dbReference type="InterPro" id="IPR006379">
    <property type="entry name" value="HAD-SF_hydro_IIB"/>
</dbReference>
<reference evidence="7" key="1">
    <citation type="submission" date="2016-10" db="EMBL/GenBank/DDBJ databases">
        <authorList>
            <person name="Varghese N."/>
            <person name="Submissions S."/>
        </authorList>
    </citation>
    <scope>NUCLEOTIDE SEQUENCE [LARGE SCALE GENOMIC DNA]</scope>
    <source>
        <strain evidence="7">B4,CECT 8067,JCM 17497</strain>
    </source>
</reference>
<comment type="pathway">
    <text evidence="1 4">Glycan biosynthesis; trehalose biosynthesis.</text>
</comment>
<dbReference type="NCBIfam" id="TIGR00685">
    <property type="entry name" value="T6PP"/>
    <property type="match status" value="1"/>
</dbReference>
<comment type="similarity">
    <text evidence="2 4">Belongs to the trehalose phosphatase family.</text>
</comment>
<dbReference type="STRING" id="1095776.SAMN04515672_4351"/>
<dbReference type="NCBIfam" id="TIGR01484">
    <property type="entry name" value="HAD-SF-IIB"/>
    <property type="match status" value="1"/>
</dbReference>
<gene>
    <name evidence="6" type="ORF">SAMN04515672_4351</name>
</gene>